<protein>
    <submittedName>
        <fullName evidence="2">T9SS type A sorting domain-containing protein</fullName>
    </submittedName>
</protein>
<name>A0A7C6ECH4_UNCW3</name>
<dbReference type="InterPro" id="IPR026444">
    <property type="entry name" value="Secre_tail"/>
</dbReference>
<evidence type="ECO:0000259" key="1">
    <source>
        <dbReference type="Pfam" id="PF18962"/>
    </source>
</evidence>
<dbReference type="NCBIfam" id="TIGR04183">
    <property type="entry name" value="Por_Secre_tail"/>
    <property type="match status" value="1"/>
</dbReference>
<proteinExistence type="predicted"/>
<feature type="domain" description="Secretion system C-terminal sorting" evidence="1">
    <location>
        <begin position="5"/>
        <end position="76"/>
    </location>
</feature>
<evidence type="ECO:0000313" key="2">
    <source>
        <dbReference type="EMBL" id="HHS51941.1"/>
    </source>
</evidence>
<accession>A0A7C6ECH4</accession>
<dbReference type="AlphaFoldDB" id="A0A7C6ECH4"/>
<sequence>MPPEIYPNPAKTYCAIRLLPTADRQSALGGLKIFNVSGKLIKEVALTGTDREIKISLKGINPGIYFLRLGTETKKFLVVKKGSHPI</sequence>
<comment type="caution">
    <text evidence="2">The sequence shown here is derived from an EMBL/GenBank/DDBJ whole genome shotgun (WGS) entry which is preliminary data.</text>
</comment>
<reference evidence="2" key="1">
    <citation type="journal article" date="2020" name="mSystems">
        <title>Genome- and Community-Level Interaction Insights into Carbon Utilization and Element Cycling Functions of Hydrothermarchaeota in Hydrothermal Sediment.</title>
        <authorList>
            <person name="Zhou Z."/>
            <person name="Liu Y."/>
            <person name="Xu W."/>
            <person name="Pan J."/>
            <person name="Luo Z.H."/>
            <person name="Li M."/>
        </authorList>
    </citation>
    <scope>NUCLEOTIDE SEQUENCE [LARGE SCALE GENOMIC DNA]</scope>
    <source>
        <strain evidence="2">SpSt-876</strain>
    </source>
</reference>
<gene>
    <name evidence="2" type="ORF">ENW73_03605</name>
</gene>
<organism evidence="2">
    <name type="scientific">candidate division WOR-3 bacterium</name>
    <dbReference type="NCBI Taxonomy" id="2052148"/>
    <lineage>
        <taxon>Bacteria</taxon>
        <taxon>Bacteria division WOR-3</taxon>
    </lineage>
</organism>
<dbReference type="EMBL" id="DTLI01000093">
    <property type="protein sequence ID" value="HHS51941.1"/>
    <property type="molecule type" value="Genomic_DNA"/>
</dbReference>
<dbReference type="Pfam" id="PF18962">
    <property type="entry name" value="Por_Secre_tail"/>
    <property type="match status" value="1"/>
</dbReference>